<evidence type="ECO:0000313" key="2">
    <source>
        <dbReference type="Proteomes" id="UP001482620"/>
    </source>
</evidence>
<evidence type="ECO:0000313" key="1">
    <source>
        <dbReference type="EMBL" id="MEQ2236390.1"/>
    </source>
</evidence>
<dbReference type="EMBL" id="JAHRIQ010047303">
    <property type="protein sequence ID" value="MEQ2236390.1"/>
    <property type="molecule type" value="Genomic_DNA"/>
</dbReference>
<reference evidence="1 2" key="1">
    <citation type="submission" date="2021-06" db="EMBL/GenBank/DDBJ databases">
        <authorList>
            <person name="Palmer J.M."/>
        </authorList>
    </citation>
    <scope>NUCLEOTIDE SEQUENCE [LARGE SCALE GENOMIC DNA]</scope>
    <source>
        <strain evidence="2">if_2019</strain>
        <tissue evidence="1">Muscle</tissue>
    </source>
</reference>
<dbReference type="Proteomes" id="UP001482620">
    <property type="component" value="Unassembled WGS sequence"/>
</dbReference>
<protein>
    <submittedName>
        <fullName evidence="1">Uncharacterized protein</fullName>
    </submittedName>
</protein>
<comment type="caution">
    <text evidence="1">The sequence shown here is derived from an EMBL/GenBank/DDBJ whole genome shotgun (WGS) entry which is preliminary data.</text>
</comment>
<keyword evidence="2" id="KW-1185">Reference proteome</keyword>
<name>A0ABV0TVS3_9TELE</name>
<proteinExistence type="predicted"/>
<gene>
    <name evidence="1" type="ORF">ILYODFUR_012317</name>
</gene>
<organism evidence="1 2">
    <name type="scientific">Ilyodon furcidens</name>
    <name type="common">goldbreast splitfin</name>
    <dbReference type="NCBI Taxonomy" id="33524"/>
    <lineage>
        <taxon>Eukaryota</taxon>
        <taxon>Metazoa</taxon>
        <taxon>Chordata</taxon>
        <taxon>Craniata</taxon>
        <taxon>Vertebrata</taxon>
        <taxon>Euteleostomi</taxon>
        <taxon>Actinopterygii</taxon>
        <taxon>Neopterygii</taxon>
        <taxon>Teleostei</taxon>
        <taxon>Neoteleostei</taxon>
        <taxon>Acanthomorphata</taxon>
        <taxon>Ovalentaria</taxon>
        <taxon>Atherinomorphae</taxon>
        <taxon>Cyprinodontiformes</taxon>
        <taxon>Goodeidae</taxon>
        <taxon>Ilyodon</taxon>
    </lineage>
</organism>
<sequence>MPDQWLKLPSLKGLERPVTNTQPLVTFRLHELFHRVTCGTFTENCTHLCNSTHNRKSTRTFTTIIFNTNKMLSAILKFDMVFNCLQDNNSEDCGIYLYPPVESINQHSRNNKISLIFLPNWN</sequence>
<accession>A0ABV0TVS3</accession>